<dbReference type="RefSeq" id="WP_071481866.1">
    <property type="nucleotide sequence ID" value="NZ_CP024899.1"/>
</dbReference>
<name>A0A2K8KIC3_9RHOB</name>
<reference evidence="1 2" key="1">
    <citation type="submission" date="2017-11" db="EMBL/GenBank/DDBJ databases">
        <title>Revised Sequence and Annotation of the Rhodobaca barguzinensis strain alga05 Genome.</title>
        <authorList>
            <person name="Kopejtka K."/>
            <person name="Tomasch J.M."/>
            <person name="Bunk B."/>
            <person name="Koblizek M."/>
        </authorList>
    </citation>
    <scope>NUCLEOTIDE SEQUENCE [LARGE SCALE GENOMIC DNA]</scope>
    <source>
        <strain evidence="2">alga05</strain>
    </source>
</reference>
<protein>
    <submittedName>
        <fullName evidence="1">Uncharacterized protein</fullName>
    </submittedName>
</protein>
<gene>
    <name evidence="1" type="ORF">BG454_06625</name>
</gene>
<sequence>MIRFFDMFLGRSTTMRALDDALRAAGLHPLLMPEPVKLTVIQLTKRHAAAQAQETAFADAAQLLAYCMLGHEQFADSNSSEEAGCADQRVEAAMDEGDTLDAKLILLAYHAGLISPEVADRVDVDETETDQA</sequence>
<organism evidence="1 2">
    <name type="scientific">Roseinatronobacter bogoriensis subsp. barguzinensis</name>
    <dbReference type="NCBI Taxonomy" id="441209"/>
    <lineage>
        <taxon>Bacteria</taxon>
        <taxon>Pseudomonadati</taxon>
        <taxon>Pseudomonadota</taxon>
        <taxon>Alphaproteobacteria</taxon>
        <taxon>Rhodobacterales</taxon>
        <taxon>Paracoccaceae</taxon>
        <taxon>Roseinatronobacter</taxon>
    </lineage>
</organism>
<keyword evidence="2" id="KW-1185">Reference proteome</keyword>
<dbReference type="EMBL" id="CP024899">
    <property type="protein sequence ID" value="ATX67723.1"/>
    <property type="molecule type" value="Genomic_DNA"/>
</dbReference>
<dbReference type="OrthoDB" id="8419627at2"/>
<dbReference type="AlphaFoldDB" id="A0A2K8KIC3"/>
<accession>A0A2K8KIC3</accession>
<evidence type="ECO:0000313" key="1">
    <source>
        <dbReference type="EMBL" id="ATX67723.1"/>
    </source>
</evidence>
<dbReference type="STRING" id="441209.GCA_001870665_00423"/>
<dbReference type="Proteomes" id="UP000228948">
    <property type="component" value="Chromosome"/>
</dbReference>
<evidence type="ECO:0000313" key="2">
    <source>
        <dbReference type="Proteomes" id="UP000228948"/>
    </source>
</evidence>
<dbReference type="KEGG" id="rbg:BG454_06625"/>
<proteinExistence type="predicted"/>